<name>K0TPG1_THAOC</name>
<dbReference type="EMBL" id="AGNL01000247">
    <property type="protein sequence ID" value="EJK77911.1"/>
    <property type="molecule type" value="Genomic_DNA"/>
</dbReference>
<feature type="transmembrane region" description="Helical" evidence="2">
    <location>
        <begin position="120"/>
        <end position="139"/>
    </location>
</feature>
<feature type="region of interest" description="Disordered" evidence="1">
    <location>
        <begin position="19"/>
        <end position="43"/>
    </location>
</feature>
<sequence length="196" mass="21328">MASVASVMAPLFAAARISKRSSRHHLQLGRTSSDQLGPTRTRAGGLRDRVIGFHSPQPIPANLLFPKGPREDGRDEHATLPKEVATPEAHFFINQNHDQSRRSGTEGRPRPRPSPSTGNNLLKLLAVILLVPALMPFFVPPVADMYNHPVFHSLGQSISAGRNVKRLRRQGDVAEQPGANGSRKIEPVVCGEYSVG</sequence>
<comment type="caution">
    <text evidence="3">The sequence shown here is derived from an EMBL/GenBank/DDBJ whole genome shotgun (WGS) entry which is preliminary data.</text>
</comment>
<reference evidence="3 4" key="1">
    <citation type="journal article" date="2012" name="Genome Biol.">
        <title>Genome and low-iron response of an oceanic diatom adapted to chronic iron limitation.</title>
        <authorList>
            <person name="Lommer M."/>
            <person name="Specht M."/>
            <person name="Roy A.S."/>
            <person name="Kraemer L."/>
            <person name="Andreson R."/>
            <person name="Gutowska M.A."/>
            <person name="Wolf J."/>
            <person name="Bergner S.V."/>
            <person name="Schilhabel M.B."/>
            <person name="Klostermeier U.C."/>
            <person name="Beiko R.G."/>
            <person name="Rosenstiel P."/>
            <person name="Hippler M."/>
            <person name="Laroche J."/>
        </authorList>
    </citation>
    <scope>NUCLEOTIDE SEQUENCE [LARGE SCALE GENOMIC DNA]</scope>
    <source>
        <strain evidence="3 4">CCMP1005</strain>
    </source>
</reference>
<gene>
    <name evidence="3" type="ORF">THAOC_00224</name>
</gene>
<keyword evidence="2" id="KW-0812">Transmembrane</keyword>
<keyword evidence="4" id="KW-1185">Reference proteome</keyword>
<accession>K0TPG1</accession>
<proteinExistence type="predicted"/>
<protein>
    <submittedName>
        <fullName evidence="3">Uncharacterized protein</fullName>
    </submittedName>
</protein>
<evidence type="ECO:0000256" key="2">
    <source>
        <dbReference type="SAM" id="Phobius"/>
    </source>
</evidence>
<evidence type="ECO:0000313" key="4">
    <source>
        <dbReference type="Proteomes" id="UP000266841"/>
    </source>
</evidence>
<keyword evidence="2" id="KW-0472">Membrane</keyword>
<feature type="region of interest" description="Disordered" evidence="1">
    <location>
        <begin position="84"/>
        <end position="118"/>
    </location>
</feature>
<evidence type="ECO:0000256" key="1">
    <source>
        <dbReference type="SAM" id="MobiDB-lite"/>
    </source>
</evidence>
<evidence type="ECO:0000313" key="3">
    <source>
        <dbReference type="EMBL" id="EJK77911.1"/>
    </source>
</evidence>
<organism evidence="3 4">
    <name type="scientific">Thalassiosira oceanica</name>
    <name type="common">Marine diatom</name>
    <dbReference type="NCBI Taxonomy" id="159749"/>
    <lineage>
        <taxon>Eukaryota</taxon>
        <taxon>Sar</taxon>
        <taxon>Stramenopiles</taxon>
        <taxon>Ochrophyta</taxon>
        <taxon>Bacillariophyta</taxon>
        <taxon>Coscinodiscophyceae</taxon>
        <taxon>Thalassiosirophycidae</taxon>
        <taxon>Thalassiosirales</taxon>
        <taxon>Thalassiosiraceae</taxon>
        <taxon>Thalassiosira</taxon>
    </lineage>
</organism>
<dbReference type="AlphaFoldDB" id="K0TPG1"/>
<feature type="compositionally biased region" description="Basic and acidic residues" evidence="1">
    <location>
        <begin position="98"/>
        <end position="109"/>
    </location>
</feature>
<keyword evidence="2" id="KW-1133">Transmembrane helix</keyword>
<feature type="compositionally biased region" description="Polar residues" evidence="1">
    <location>
        <begin position="29"/>
        <end position="38"/>
    </location>
</feature>
<dbReference type="Proteomes" id="UP000266841">
    <property type="component" value="Unassembled WGS sequence"/>
</dbReference>